<evidence type="ECO:0000313" key="3">
    <source>
        <dbReference type="Proteomes" id="UP000766904"/>
    </source>
</evidence>
<dbReference type="AlphaFoldDB" id="A0A8J8TPV0"/>
<dbReference type="RefSeq" id="WP_148860588.1">
    <property type="nucleotide sequence ID" value="NZ_PHNJ01000023.1"/>
</dbReference>
<keyword evidence="3" id="KW-1185">Reference proteome</keyword>
<dbReference type="InterPro" id="IPR013783">
    <property type="entry name" value="Ig-like_fold"/>
</dbReference>
<dbReference type="Gene3D" id="2.60.40.10">
    <property type="entry name" value="Immunoglobulins"/>
    <property type="match status" value="1"/>
</dbReference>
<protein>
    <recommendedName>
        <fullName evidence="4">CARDB domain-containing protein</fullName>
    </recommendedName>
</protein>
<dbReference type="PROSITE" id="PS51318">
    <property type="entry name" value="TAT"/>
    <property type="match status" value="1"/>
</dbReference>
<name>A0A8J8TPV0_9EURY</name>
<dbReference type="OrthoDB" id="188281at2157"/>
<proteinExistence type="predicted"/>
<feature type="region of interest" description="Disordered" evidence="1">
    <location>
        <begin position="922"/>
        <end position="996"/>
    </location>
</feature>
<comment type="caution">
    <text evidence="2">The sequence shown here is derived from an EMBL/GenBank/DDBJ whole genome shotgun (WGS) entry which is preliminary data.</text>
</comment>
<gene>
    <name evidence="2" type="ORF">CV102_24425</name>
</gene>
<sequence length="996" mass="109734">MTPRNLNRRTLLKLTGAGALTTTVGASSASATASSDERGPVILLGIDAEDGGVGGHGSINTYVDVVESVLEHVANDGDGILVIGEAAATTPNEITQFWDEIADQTGEDVTYVGGATDIEQQAFDPFTLVAVVSAEGAMGGPDPDSGIAEAEGLTDSENEALISRAGDIATFVNDGGGLIGFSQGHIDPPELTNPWGYIGEIGDFETEVGLSYERIDPTDEGDEIGITTDLNVCCWHDVFLEFPDFLDVLAVQADDDEPHRGEPVALGGVQQLLPDVSLENHLIIFSYSRDHTASYHFEVSGEVEEDPQAGDAPFDHRFVTRGDEEDVINGGRVEGGIAGGGDAYRFSGDLESFSIDRNGDYVFAYLNNEPLDDWTAAHQPHHLVMTGGDSDDHVIPYDFEVSATVGQSERAHDAPVDGDLITDDPEDTIRERTVEGALAGGIDAYYYADDLTQFRIDDCDHGSVQIWIDGTEVDPCSITEEDEGPVEGEEAVYISPEYFRPSVPFEMGLESGMDGFSIDCGDQDPQREYRLQYFVYSDDDDPPAPAMSFLIDENTDVDTDGWYEFLDEYEECPELNYYQVHYDRVADEDIPEDEEEELEDDPDVEFFSCKRAELTGTFEEGDVPVAWYTWYDESAGDQPFAQLGVRVGDEIDAPFTGTIVFEIDEAYSERQIIENSDEVTIGIGERGINGSGITGFDLGGEGEYDFQNPYDCLEEVRPEQPSLTVEEVVYDEESRYEATFSYENPNEAPIPVGPYVESEFVSGTTDSEPPEVLTVGENLFTVEWTPESEDERLVWELNLSEWGYDEPVRAETEPAGEYDVGEPELDVTIADTNTPVEAGEFLEVTANIENTGDTEATQQINLIVGHDPERLDSETVSVNPSETETIILGYETPLVDNDQEFPVRVESEDDADEQTVLVYGTAEEEPPEAEEETQEEEPPEEDELSEEELPEEDDQPPEEDELPEEEQEQPPEEDEQPPEEDRPEEEPLEEEEELIG</sequence>
<dbReference type="Proteomes" id="UP000766904">
    <property type="component" value="Unassembled WGS sequence"/>
</dbReference>
<dbReference type="EMBL" id="PHNJ01000023">
    <property type="protein sequence ID" value="TYL36084.1"/>
    <property type="molecule type" value="Genomic_DNA"/>
</dbReference>
<evidence type="ECO:0000313" key="2">
    <source>
        <dbReference type="EMBL" id="TYL36084.1"/>
    </source>
</evidence>
<dbReference type="InterPro" id="IPR006311">
    <property type="entry name" value="TAT_signal"/>
</dbReference>
<evidence type="ECO:0008006" key="4">
    <source>
        <dbReference type="Google" id="ProtNLM"/>
    </source>
</evidence>
<accession>A0A8J8TPV0</accession>
<reference evidence="2" key="1">
    <citation type="submission" date="2017-11" db="EMBL/GenBank/DDBJ databases">
        <authorList>
            <person name="Kajale S.C."/>
            <person name="Sharma A."/>
        </authorList>
    </citation>
    <scope>NUCLEOTIDE SEQUENCE</scope>
    <source>
        <strain evidence="2">LS1_42</strain>
    </source>
</reference>
<evidence type="ECO:0000256" key="1">
    <source>
        <dbReference type="SAM" id="MobiDB-lite"/>
    </source>
</evidence>
<organism evidence="2 3">
    <name type="scientific">Natronococcus pandeyae</name>
    <dbReference type="NCBI Taxonomy" id="2055836"/>
    <lineage>
        <taxon>Archaea</taxon>
        <taxon>Methanobacteriati</taxon>
        <taxon>Methanobacteriota</taxon>
        <taxon>Stenosarchaea group</taxon>
        <taxon>Halobacteria</taxon>
        <taxon>Halobacteriales</taxon>
        <taxon>Natrialbaceae</taxon>
        <taxon>Natronococcus</taxon>
    </lineage>
</organism>